<name>A0A5A7NZP4_STRAF</name>
<accession>A0A5A7NZP4</accession>
<feature type="non-terminal residue" evidence="1">
    <location>
        <position position="183"/>
    </location>
</feature>
<evidence type="ECO:0000313" key="1">
    <source>
        <dbReference type="EMBL" id="GER25847.1"/>
    </source>
</evidence>
<evidence type="ECO:0000313" key="2">
    <source>
        <dbReference type="Proteomes" id="UP000325081"/>
    </source>
</evidence>
<sequence length="183" mass="19406">MLGPRHDEVYDLGRAVIVNRKREREGFGRRVLPKDVKEVKRREAIESVGLDVGNGDRVLDGLGNEAVVNEDDFFGLGRHVLDEGGNRAAEGNVGLHGRSKVVGGSVRARIRVGCGDGGSGEVVEMDRVRVRVRVVTEFNLAVVGGGAEEVDGEGGGGGDEAGEAEELVEVALGGDGQHDHCDW</sequence>
<dbReference type="EMBL" id="BKCP01000558">
    <property type="protein sequence ID" value="GER25847.1"/>
    <property type="molecule type" value="Genomic_DNA"/>
</dbReference>
<gene>
    <name evidence="1" type="ORF">STAS_01455</name>
</gene>
<organism evidence="1 2">
    <name type="scientific">Striga asiatica</name>
    <name type="common">Asiatic witchweed</name>
    <name type="synonym">Buchnera asiatica</name>
    <dbReference type="NCBI Taxonomy" id="4170"/>
    <lineage>
        <taxon>Eukaryota</taxon>
        <taxon>Viridiplantae</taxon>
        <taxon>Streptophyta</taxon>
        <taxon>Embryophyta</taxon>
        <taxon>Tracheophyta</taxon>
        <taxon>Spermatophyta</taxon>
        <taxon>Magnoliopsida</taxon>
        <taxon>eudicotyledons</taxon>
        <taxon>Gunneridae</taxon>
        <taxon>Pentapetalae</taxon>
        <taxon>asterids</taxon>
        <taxon>lamiids</taxon>
        <taxon>Lamiales</taxon>
        <taxon>Orobanchaceae</taxon>
        <taxon>Buchnereae</taxon>
        <taxon>Striga</taxon>
    </lineage>
</organism>
<reference evidence="2" key="1">
    <citation type="journal article" date="2019" name="Curr. Biol.">
        <title>Genome Sequence of Striga asiatica Provides Insight into the Evolution of Plant Parasitism.</title>
        <authorList>
            <person name="Yoshida S."/>
            <person name="Kim S."/>
            <person name="Wafula E.K."/>
            <person name="Tanskanen J."/>
            <person name="Kim Y.M."/>
            <person name="Honaas L."/>
            <person name="Yang Z."/>
            <person name="Spallek T."/>
            <person name="Conn C.E."/>
            <person name="Ichihashi Y."/>
            <person name="Cheong K."/>
            <person name="Cui S."/>
            <person name="Der J.P."/>
            <person name="Gundlach H."/>
            <person name="Jiao Y."/>
            <person name="Hori C."/>
            <person name="Ishida J.K."/>
            <person name="Kasahara H."/>
            <person name="Kiba T."/>
            <person name="Kim M.S."/>
            <person name="Koo N."/>
            <person name="Laohavisit A."/>
            <person name="Lee Y.H."/>
            <person name="Lumba S."/>
            <person name="McCourt P."/>
            <person name="Mortimer J.C."/>
            <person name="Mutuku J.M."/>
            <person name="Nomura T."/>
            <person name="Sasaki-Sekimoto Y."/>
            <person name="Seto Y."/>
            <person name="Wang Y."/>
            <person name="Wakatake T."/>
            <person name="Sakakibara H."/>
            <person name="Demura T."/>
            <person name="Yamaguchi S."/>
            <person name="Yoneyama K."/>
            <person name="Manabe R.I."/>
            <person name="Nelson D.C."/>
            <person name="Schulman A.H."/>
            <person name="Timko M.P."/>
            <person name="dePamphilis C.W."/>
            <person name="Choi D."/>
            <person name="Shirasu K."/>
        </authorList>
    </citation>
    <scope>NUCLEOTIDE SEQUENCE [LARGE SCALE GENOMIC DNA]</scope>
    <source>
        <strain evidence="2">cv. UVA1</strain>
    </source>
</reference>
<protein>
    <submittedName>
        <fullName evidence="1">Exocyst complex component sec3A</fullName>
    </submittedName>
</protein>
<proteinExistence type="predicted"/>
<dbReference type="Proteomes" id="UP000325081">
    <property type="component" value="Unassembled WGS sequence"/>
</dbReference>
<keyword evidence="2" id="KW-1185">Reference proteome</keyword>
<comment type="caution">
    <text evidence="1">The sequence shown here is derived from an EMBL/GenBank/DDBJ whole genome shotgun (WGS) entry which is preliminary data.</text>
</comment>
<dbReference type="AlphaFoldDB" id="A0A5A7NZP4"/>